<comment type="caution">
    <text evidence="4">The sequence shown here is derived from an EMBL/GenBank/DDBJ whole genome shotgun (WGS) entry which is preliminary data.</text>
</comment>
<gene>
    <name evidence="4" type="ORF">IWW39_003306</name>
</gene>
<evidence type="ECO:0000313" key="4">
    <source>
        <dbReference type="EMBL" id="KAJ2686908.1"/>
    </source>
</evidence>
<organism evidence="4 5">
    <name type="scientific">Coemansia spiralis</name>
    <dbReference type="NCBI Taxonomy" id="417178"/>
    <lineage>
        <taxon>Eukaryota</taxon>
        <taxon>Fungi</taxon>
        <taxon>Fungi incertae sedis</taxon>
        <taxon>Zoopagomycota</taxon>
        <taxon>Kickxellomycotina</taxon>
        <taxon>Kickxellomycetes</taxon>
        <taxon>Kickxellales</taxon>
        <taxon>Kickxellaceae</taxon>
        <taxon>Coemansia</taxon>
    </lineage>
</organism>
<keyword evidence="1" id="KW-0597">Phosphoprotein</keyword>
<dbReference type="OrthoDB" id="278430at2759"/>
<protein>
    <recommendedName>
        <fullName evidence="3">R3H domain-containing protein</fullName>
    </recommendedName>
</protein>
<proteinExistence type="predicted"/>
<dbReference type="AlphaFoldDB" id="A0A9W8L4F4"/>
<evidence type="ECO:0000256" key="2">
    <source>
        <dbReference type="SAM" id="MobiDB-lite"/>
    </source>
</evidence>
<keyword evidence="5" id="KW-1185">Reference proteome</keyword>
<accession>A0A9W8L4F4</accession>
<dbReference type="Proteomes" id="UP001151516">
    <property type="component" value="Unassembled WGS sequence"/>
</dbReference>
<name>A0A9W8L4F4_9FUNG</name>
<dbReference type="EMBL" id="JANBTX010000090">
    <property type="protein sequence ID" value="KAJ2686908.1"/>
    <property type="molecule type" value="Genomic_DNA"/>
</dbReference>
<dbReference type="PROSITE" id="PS51061">
    <property type="entry name" value="R3H"/>
    <property type="match status" value="1"/>
</dbReference>
<dbReference type="InterPro" id="IPR024771">
    <property type="entry name" value="SUZ"/>
</dbReference>
<dbReference type="SUPFAM" id="SSF82708">
    <property type="entry name" value="R3H domain"/>
    <property type="match status" value="1"/>
</dbReference>
<dbReference type="Gene3D" id="3.30.1370.50">
    <property type="entry name" value="R3H-like domain"/>
    <property type="match status" value="1"/>
</dbReference>
<dbReference type="InterPro" id="IPR036867">
    <property type="entry name" value="R3H_dom_sf"/>
</dbReference>
<dbReference type="PANTHER" id="PTHR15672">
    <property type="entry name" value="CAMP-REGULATED PHOSPHOPROTEIN 21 RELATED R3H DOMAIN CONTAINING PROTEIN"/>
    <property type="match status" value="1"/>
</dbReference>
<dbReference type="CDD" id="cd02642">
    <property type="entry name" value="R3H_encore_like"/>
    <property type="match status" value="1"/>
</dbReference>
<dbReference type="GO" id="GO:0003676">
    <property type="term" value="F:nucleic acid binding"/>
    <property type="evidence" value="ECO:0007669"/>
    <property type="project" value="UniProtKB-UniRule"/>
</dbReference>
<evidence type="ECO:0000313" key="5">
    <source>
        <dbReference type="Proteomes" id="UP001151516"/>
    </source>
</evidence>
<dbReference type="InterPro" id="IPR051937">
    <property type="entry name" value="R3H_domain_containing"/>
</dbReference>
<evidence type="ECO:0000256" key="1">
    <source>
        <dbReference type="ARBA" id="ARBA00022553"/>
    </source>
</evidence>
<dbReference type="InterPro" id="IPR001374">
    <property type="entry name" value="R3H_dom"/>
</dbReference>
<feature type="region of interest" description="Disordered" evidence="2">
    <location>
        <begin position="1"/>
        <end position="26"/>
    </location>
</feature>
<sequence>MSKLESAVTPAMTVLQRGNPATPPPSPAADKILIDALCKSTDRVFLLDIEQQVIDFIDNPKLPRLSYPKQNSYRRLLLHKLADYYSLSHVVAGRYRDEIVYYRKPNQSGDCLPELLGVVVPVERVVEEGEGEVECRENELTGASGFTRILVKRRGPSEGSEAKKGGAVDAAVGAVESSVEVQAGALVSATEIDACSEKLAGLGVAGRAKTIEQRQAEYERARAEIFQDEETPDLATISGSSSPVALQAPFVTL</sequence>
<dbReference type="Pfam" id="PF12752">
    <property type="entry name" value="SUZ"/>
    <property type="match status" value="1"/>
</dbReference>
<reference evidence="4" key="1">
    <citation type="submission" date="2022-07" db="EMBL/GenBank/DDBJ databases">
        <title>Phylogenomic reconstructions and comparative analyses of Kickxellomycotina fungi.</title>
        <authorList>
            <person name="Reynolds N.K."/>
            <person name="Stajich J.E."/>
            <person name="Barry K."/>
            <person name="Grigoriev I.V."/>
            <person name="Crous P."/>
            <person name="Smith M.E."/>
        </authorList>
    </citation>
    <scope>NUCLEOTIDE SEQUENCE</scope>
    <source>
        <strain evidence="4">CBS 109367</strain>
    </source>
</reference>
<dbReference type="Pfam" id="PF01424">
    <property type="entry name" value="R3H"/>
    <property type="match status" value="1"/>
</dbReference>
<dbReference type="PANTHER" id="PTHR15672:SF8">
    <property type="entry name" value="PROTEIN ENCORE"/>
    <property type="match status" value="1"/>
</dbReference>
<evidence type="ECO:0000259" key="3">
    <source>
        <dbReference type="PROSITE" id="PS51061"/>
    </source>
</evidence>
<feature type="domain" description="R3H" evidence="3">
    <location>
        <begin position="43"/>
        <end position="106"/>
    </location>
</feature>